<dbReference type="Gene3D" id="3.40.50.720">
    <property type="entry name" value="NAD(P)-binding Rossmann-like Domain"/>
    <property type="match status" value="1"/>
</dbReference>
<dbReference type="PANTHER" id="PTHR43377:SF1">
    <property type="entry name" value="BILIVERDIN REDUCTASE A"/>
    <property type="match status" value="1"/>
</dbReference>
<dbReference type="GO" id="GO:0000166">
    <property type="term" value="F:nucleotide binding"/>
    <property type="evidence" value="ECO:0007669"/>
    <property type="project" value="InterPro"/>
</dbReference>
<organism evidence="4">
    <name type="scientific">Leifsonia sp. NPDC080035</name>
    <dbReference type="NCBI Taxonomy" id="3143936"/>
    <lineage>
        <taxon>Bacteria</taxon>
        <taxon>Bacillati</taxon>
        <taxon>Actinomycetota</taxon>
        <taxon>Actinomycetes</taxon>
        <taxon>Micrococcales</taxon>
        <taxon>Microbacteriaceae</taxon>
        <taxon>Leifsonia</taxon>
    </lineage>
</organism>
<reference evidence="4" key="1">
    <citation type="submission" date="2024-05" db="EMBL/GenBank/DDBJ databases">
        <title>The Natural Products Discovery Center: Release of the First 8490 Sequenced Strains for Exploring Actinobacteria Biosynthetic Diversity.</title>
        <authorList>
            <person name="Kalkreuter E."/>
            <person name="Kautsar S.A."/>
            <person name="Yang D."/>
            <person name="Bader C.D."/>
            <person name="Teijaro C.N."/>
            <person name="Fluegel L."/>
            <person name="Davis C.M."/>
            <person name="Simpson J.R."/>
            <person name="Lauterbach L."/>
            <person name="Steele A.D."/>
            <person name="Gui C."/>
            <person name="Meng S."/>
            <person name="Li G."/>
            <person name="Viehrig K."/>
            <person name="Ye F."/>
            <person name="Su P."/>
            <person name="Kiefer A.F."/>
            <person name="Nichols A."/>
            <person name="Cepeda A.J."/>
            <person name="Yan W."/>
            <person name="Fan B."/>
            <person name="Jiang Y."/>
            <person name="Adhikari A."/>
            <person name="Zheng C.-J."/>
            <person name="Schuster L."/>
            <person name="Cowan T.M."/>
            <person name="Smanski M.J."/>
            <person name="Chevrette M.G."/>
            <person name="de Carvalho L.P.S."/>
            <person name="Shen B."/>
        </authorList>
    </citation>
    <scope>NUCLEOTIDE SEQUENCE</scope>
    <source>
        <strain evidence="4">NPDC080035</strain>
    </source>
</reference>
<evidence type="ECO:0000313" key="4">
    <source>
        <dbReference type="EMBL" id="XBM47389.1"/>
    </source>
</evidence>
<dbReference type="EMBL" id="CP157390">
    <property type="protein sequence ID" value="XBM47389.1"/>
    <property type="molecule type" value="Genomic_DNA"/>
</dbReference>
<dbReference type="PANTHER" id="PTHR43377">
    <property type="entry name" value="BILIVERDIN REDUCTASE A"/>
    <property type="match status" value="1"/>
</dbReference>
<dbReference type="Gene3D" id="3.30.360.10">
    <property type="entry name" value="Dihydrodipicolinate Reductase, domain 2"/>
    <property type="match status" value="1"/>
</dbReference>
<sequence>MNTLRVGLIGAGGISRVHADGWRALGAAVSVYSHEGADALAEQYGFAVAPDLDALIAASDIVDIVTPTPSHGPLALAAIAAGRHVVCEKPLAGTAEEARAVVDAAREAGVRLFPAHVVRYFPEYAQVQRQVAAGRIGDPAVLRFVRGGEAPRAGWFHDEAAGGGIVRDQMIHDLDQALWLAGDVVRVYAVQSRRAADAAAPDAVTAHVVLTHASGALSHVQGSWGPRGMVFRTSADIAGAAGTLAIDSFDAPSRLDIPAAQDGEGYLPPPTHAESPYTAQLRDYVAAIAEGRDARVTAEDGIRAVAVAEAAMESLRTGAPVELDLAAAVLPAPVTAEAVGA</sequence>
<dbReference type="InterPro" id="IPR055170">
    <property type="entry name" value="GFO_IDH_MocA-like_dom"/>
</dbReference>
<dbReference type="Pfam" id="PF01408">
    <property type="entry name" value="GFO_IDH_MocA"/>
    <property type="match status" value="1"/>
</dbReference>
<dbReference type="SUPFAM" id="SSF51735">
    <property type="entry name" value="NAD(P)-binding Rossmann-fold domains"/>
    <property type="match status" value="1"/>
</dbReference>
<dbReference type="InterPro" id="IPR000683">
    <property type="entry name" value="Gfo/Idh/MocA-like_OxRdtase_N"/>
</dbReference>
<protein>
    <submittedName>
        <fullName evidence="4">Gfo/Idh/MocA family oxidoreductase</fullName>
    </submittedName>
</protein>
<evidence type="ECO:0000259" key="2">
    <source>
        <dbReference type="Pfam" id="PF01408"/>
    </source>
</evidence>
<gene>
    <name evidence="4" type="ORF">AAME72_15050</name>
</gene>
<dbReference type="RefSeq" id="WP_348787362.1">
    <property type="nucleotide sequence ID" value="NZ_CP157390.1"/>
</dbReference>
<accession>A0AAU7GBR4</accession>
<keyword evidence="1" id="KW-0520">NAD</keyword>
<dbReference type="InterPro" id="IPR036291">
    <property type="entry name" value="NAD(P)-bd_dom_sf"/>
</dbReference>
<evidence type="ECO:0000256" key="1">
    <source>
        <dbReference type="ARBA" id="ARBA00023027"/>
    </source>
</evidence>
<feature type="domain" description="GFO/IDH/MocA-like oxidoreductase" evidence="3">
    <location>
        <begin position="124"/>
        <end position="244"/>
    </location>
</feature>
<dbReference type="InterPro" id="IPR051450">
    <property type="entry name" value="Gfo/Idh/MocA_Oxidoreductases"/>
</dbReference>
<feature type="domain" description="Gfo/Idh/MocA-like oxidoreductase N-terminal" evidence="2">
    <location>
        <begin position="4"/>
        <end position="116"/>
    </location>
</feature>
<name>A0AAU7GBR4_9MICO</name>
<dbReference type="SUPFAM" id="SSF55347">
    <property type="entry name" value="Glyceraldehyde-3-phosphate dehydrogenase-like, C-terminal domain"/>
    <property type="match status" value="1"/>
</dbReference>
<dbReference type="AlphaFoldDB" id="A0AAU7GBR4"/>
<evidence type="ECO:0000259" key="3">
    <source>
        <dbReference type="Pfam" id="PF22725"/>
    </source>
</evidence>
<proteinExistence type="predicted"/>
<dbReference type="Pfam" id="PF22725">
    <property type="entry name" value="GFO_IDH_MocA_C3"/>
    <property type="match status" value="1"/>
</dbReference>